<evidence type="ECO:0000256" key="1">
    <source>
        <dbReference type="ARBA" id="ARBA00022670"/>
    </source>
</evidence>
<dbReference type="eggNOG" id="COG0680">
    <property type="taxonomic scope" value="Bacteria"/>
</dbReference>
<dbReference type="GO" id="GO:0004222">
    <property type="term" value="F:metalloendopeptidase activity"/>
    <property type="evidence" value="ECO:0007669"/>
    <property type="project" value="UniProtKB-UniRule"/>
</dbReference>
<dbReference type="HAMAP" id="MF_00626">
    <property type="entry name" value="Germination_prot"/>
    <property type="match status" value="1"/>
</dbReference>
<dbReference type="AlphaFoldDB" id="G5HSG2"/>
<dbReference type="PATRIC" id="fig|742733.3.peg.5675"/>
<evidence type="ECO:0000313" key="5">
    <source>
        <dbReference type="EMBL" id="EHE95693.1"/>
    </source>
</evidence>
<keyword evidence="2 4" id="KW-0378">Hydrolase</keyword>
<comment type="function">
    <text evidence="4">Initiates the rapid degradation of small, acid-soluble proteins during spore germination.</text>
</comment>
<organism evidence="5 6">
    <name type="scientific">[Clostridium] citroniae WAL-17108</name>
    <dbReference type="NCBI Taxonomy" id="742733"/>
    <lineage>
        <taxon>Bacteria</taxon>
        <taxon>Bacillati</taxon>
        <taxon>Bacillota</taxon>
        <taxon>Clostridia</taxon>
        <taxon>Lachnospirales</taxon>
        <taxon>Lachnospiraceae</taxon>
        <taxon>Enterocloster</taxon>
    </lineage>
</organism>
<dbReference type="MEROPS" id="A25.001"/>
<dbReference type="EMBL" id="ADLJ01000051">
    <property type="protein sequence ID" value="EHE95693.1"/>
    <property type="molecule type" value="Genomic_DNA"/>
</dbReference>
<sequence length="350" mass="37708">MSENNAAENNAAENNAAETVTDTINTAAQGGFEVRTDLALEQKESFEGDGGELSGVKLKEWHHQKSQVKLTEVKILNEQGAKAMGKPKGTYLTLEADRLSKADDEYHSEISEELARQIRKLMGEMIGWKEEDLPSVLVVGLGNRSVTPDSLGPRVLGNLQVTRHLDGQYGDTFLKDRSLPAISGIAPGVMAQTGMETAEILKGIIGQTHPDLIIAIDALAARSVHRLGTTIQLTDTGIHPGSGVGNHRHSLTKESLGVPVLAIGVPTVVGAAAIVHDTVSALVRVLSENENTKGTGSWIEDMDSEEQYQLIRELLEPEFGPLYVTPPDIDQSVKQLSFTISEGIHQAVFP</sequence>
<name>G5HSG2_9FIRM</name>
<feature type="propeptide" id="PRO_5005054562" evidence="4">
    <location>
        <begin position="1"/>
        <end position="37"/>
    </location>
</feature>
<dbReference type="InterPro" id="IPR005080">
    <property type="entry name" value="Peptidase_A25"/>
</dbReference>
<accession>G5HSG2</accession>
<dbReference type="Gene3D" id="3.40.50.1450">
    <property type="entry name" value="HybD-like"/>
    <property type="match status" value="1"/>
</dbReference>
<dbReference type="InterPro" id="IPR023430">
    <property type="entry name" value="Pept_HybD-like_dom_sf"/>
</dbReference>
<comment type="similarity">
    <text evidence="4">Belongs to the peptidase A25 family.</text>
</comment>
<gene>
    <name evidence="4" type="primary">gpr</name>
    <name evidence="5" type="ORF">HMPREF9469_05524</name>
</gene>
<keyword evidence="3 4" id="KW-0865">Zymogen</keyword>
<dbReference type="RefSeq" id="WP_007870200.1">
    <property type="nucleotide sequence ID" value="NZ_JH376431.1"/>
</dbReference>
<comment type="PTM">
    <text evidence="4">Autoproteolytically processed. The inactive tetrameric zymogen termed p46 autoprocesses to a smaller form termed p41, which is active only during spore germination.</text>
</comment>
<keyword evidence="1 4" id="KW-0645">Protease</keyword>
<reference evidence="5 6" key="1">
    <citation type="submission" date="2011-08" db="EMBL/GenBank/DDBJ databases">
        <title>The Genome Sequence of Clostridium citroniae WAL-17108.</title>
        <authorList>
            <consortium name="The Broad Institute Genome Sequencing Platform"/>
            <person name="Earl A."/>
            <person name="Ward D."/>
            <person name="Feldgarden M."/>
            <person name="Gevers D."/>
            <person name="Finegold S.M."/>
            <person name="Summanen P.H."/>
            <person name="Molitoris D.R."/>
            <person name="Vaisanen M.L."/>
            <person name="Daigneault M."/>
            <person name="Allen-Vercoe E."/>
            <person name="Young S.K."/>
            <person name="Zeng Q."/>
            <person name="Gargeya S."/>
            <person name="Fitzgerald M."/>
            <person name="Haas B."/>
            <person name="Abouelleil A."/>
            <person name="Alvarado L."/>
            <person name="Arachchi H.M."/>
            <person name="Berlin A."/>
            <person name="Brown A."/>
            <person name="Chapman S.B."/>
            <person name="Chen Z."/>
            <person name="Dunbar C."/>
            <person name="Freedman E."/>
            <person name="Gearin G."/>
            <person name="Gellesch M."/>
            <person name="Goldberg J."/>
            <person name="Griggs A."/>
            <person name="Gujja S."/>
            <person name="Heiman D."/>
            <person name="Howarth C."/>
            <person name="Larson L."/>
            <person name="Lui A."/>
            <person name="MacDonald P.J.P."/>
            <person name="Montmayeur A."/>
            <person name="Murphy C."/>
            <person name="Neiman D."/>
            <person name="Pearson M."/>
            <person name="Priest M."/>
            <person name="Roberts A."/>
            <person name="Saif S."/>
            <person name="Shea T."/>
            <person name="Shenoy N."/>
            <person name="Sisk P."/>
            <person name="Stolte C."/>
            <person name="Sykes S."/>
            <person name="Wortman J."/>
            <person name="Nusbaum C."/>
            <person name="Birren B."/>
        </authorList>
    </citation>
    <scope>NUCLEOTIDE SEQUENCE [LARGE SCALE GENOMIC DNA]</scope>
    <source>
        <strain evidence="5 6">WAL-17108</strain>
    </source>
</reference>
<dbReference type="PIRSF" id="PIRSF019549">
    <property type="entry name" value="Peptidase_A25"/>
    <property type="match status" value="1"/>
</dbReference>
<dbReference type="NCBIfam" id="TIGR01441">
    <property type="entry name" value="GPR"/>
    <property type="match status" value="1"/>
</dbReference>
<dbReference type="SUPFAM" id="SSF53163">
    <property type="entry name" value="HybD-like"/>
    <property type="match status" value="1"/>
</dbReference>
<dbReference type="HOGENOM" id="CLU_055087_1_0_9"/>
<proteinExistence type="inferred from homology"/>
<dbReference type="GO" id="GO:0009847">
    <property type="term" value="P:spore germination"/>
    <property type="evidence" value="ECO:0007669"/>
    <property type="project" value="UniProtKB-UniRule"/>
</dbReference>
<comment type="catalytic activity">
    <reaction evidence="4">
        <text>Endopeptidase action with P4 Glu or Asp, P1 preferably Glu &gt; Asp, P1' hydrophobic and P2' Ala.</text>
        <dbReference type="EC" id="3.4.24.78"/>
    </reaction>
</comment>
<evidence type="ECO:0000256" key="4">
    <source>
        <dbReference type="HAMAP-Rule" id="MF_00626"/>
    </source>
</evidence>
<dbReference type="EC" id="3.4.24.78" evidence="4"/>
<dbReference type="GO" id="GO:0006508">
    <property type="term" value="P:proteolysis"/>
    <property type="evidence" value="ECO:0007669"/>
    <property type="project" value="UniProtKB-UniRule"/>
</dbReference>
<protein>
    <recommendedName>
        <fullName evidence="4">Germination protease</fullName>
        <ecNumber evidence="4">3.4.24.78</ecNumber>
    </recommendedName>
    <alternativeName>
        <fullName evidence="4">GPR endopeptidase</fullName>
    </alternativeName>
    <alternativeName>
        <fullName evidence="4">Germination proteinase</fullName>
    </alternativeName>
    <alternativeName>
        <fullName evidence="4">Spore protease</fullName>
    </alternativeName>
</protein>
<dbReference type="Pfam" id="PF03418">
    <property type="entry name" value="Peptidase_A25"/>
    <property type="match status" value="1"/>
</dbReference>
<dbReference type="Proteomes" id="UP000003763">
    <property type="component" value="Unassembled WGS sequence"/>
</dbReference>
<evidence type="ECO:0000256" key="3">
    <source>
        <dbReference type="ARBA" id="ARBA00023145"/>
    </source>
</evidence>
<comment type="subunit">
    <text evidence="4">Homotetramer.</text>
</comment>
<evidence type="ECO:0000313" key="6">
    <source>
        <dbReference type="Proteomes" id="UP000003763"/>
    </source>
</evidence>
<evidence type="ECO:0000256" key="2">
    <source>
        <dbReference type="ARBA" id="ARBA00022801"/>
    </source>
</evidence>
<comment type="caution">
    <text evidence="5">The sequence shown here is derived from an EMBL/GenBank/DDBJ whole genome shotgun (WGS) entry which is preliminary data.</text>
</comment>
<feature type="chain" id="PRO_5023553007" description="Germination protease" evidence="4">
    <location>
        <begin position="38"/>
        <end position="350"/>
    </location>
</feature>